<dbReference type="Gene3D" id="3.40.50.880">
    <property type="match status" value="1"/>
</dbReference>
<comment type="subcellular location">
    <subcellularLocation>
        <location evidence="11">Cytoplasm</location>
    </subcellularLocation>
</comment>
<dbReference type="GO" id="GO:0005737">
    <property type="term" value="C:cytoplasm"/>
    <property type="evidence" value="ECO:0007669"/>
    <property type="project" value="UniProtKB-SubCell"/>
</dbReference>
<dbReference type="Proteomes" id="UP000054212">
    <property type="component" value="Unassembled WGS sequence"/>
</dbReference>
<reference evidence="14 15" key="1">
    <citation type="submission" date="2015-10" db="EMBL/GenBank/DDBJ databases">
        <title>Metagenome-Assembled Genomes uncover a global brackish microbiome.</title>
        <authorList>
            <person name="Hugerth L.W."/>
            <person name="Larsson J."/>
            <person name="Alneberg J."/>
            <person name="Lindh M.V."/>
            <person name="Legrand C."/>
            <person name="Pinhassi J."/>
            <person name="Andersson A.F."/>
        </authorList>
    </citation>
    <scope>NUCLEOTIDE SEQUENCE [LARGE SCALE GENOMIC DNA]</scope>
    <source>
        <strain evidence="14">BACL2 MAG-120813-bin23</strain>
    </source>
</reference>
<dbReference type="GO" id="GO:0004359">
    <property type="term" value="F:glutaminase activity"/>
    <property type="evidence" value="ECO:0007669"/>
    <property type="project" value="UniProtKB-EC"/>
</dbReference>
<name>A0A0R2PZ56_9ACTN</name>
<evidence type="ECO:0000256" key="3">
    <source>
        <dbReference type="ARBA" id="ARBA00022605"/>
    </source>
</evidence>
<dbReference type="PROSITE" id="PS51273">
    <property type="entry name" value="GATASE_TYPE_1"/>
    <property type="match status" value="1"/>
</dbReference>
<dbReference type="EMBL" id="LIAT01000309">
    <property type="protein sequence ID" value="KRO43052.1"/>
    <property type="molecule type" value="Genomic_DNA"/>
</dbReference>
<evidence type="ECO:0000256" key="6">
    <source>
        <dbReference type="ARBA" id="ARBA00023102"/>
    </source>
</evidence>
<protein>
    <recommendedName>
        <fullName evidence="11">Imidazole glycerol phosphate synthase subunit HisH</fullName>
        <ecNumber evidence="11">4.3.2.10</ecNumber>
    </recommendedName>
    <alternativeName>
        <fullName evidence="11">IGP synthase glutaminase subunit</fullName>
        <ecNumber evidence="11">3.5.1.2</ecNumber>
    </alternativeName>
    <alternativeName>
        <fullName evidence="11">IGP synthase subunit HisH</fullName>
    </alternativeName>
    <alternativeName>
        <fullName evidence="11">ImGP synthase subunit HisH</fullName>
        <shortName evidence="11">IGPS subunit HisH</shortName>
    </alternativeName>
</protein>
<keyword evidence="6 11" id="KW-0368">Histidine biosynthesis</keyword>
<evidence type="ECO:0000313" key="15">
    <source>
        <dbReference type="Proteomes" id="UP000054212"/>
    </source>
</evidence>
<dbReference type="PIRSF" id="PIRSF000495">
    <property type="entry name" value="Amidotransf_hisH"/>
    <property type="match status" value="1"/>
</dbReference>
<evidence type="ECO:0000256" key="7">
    <source>
        <dbReference type="ARBA" id="ARBA00023239"/>
    </source>
</evidence>
<gene>
    <name evidence="11" type="primary">hisH</name>
    <name evidence="14" type="ORF">ABR61_04550</name>
</gene>
<comment type="catalytic activity">
    <reaction evidence="9 11">
        <text>5-[(5-phospho-1-deoxy-D-ribulos-1-ylimino)methylamino]-1-(5-phospho-beta-D-ribosyl)imidazole-4-carboxamide + L-glutamine = D-erythro-1-(imidazol-4-yl)glycerol 3-phosphate + 5-amino-1-(5-phospho-beta-D-ribosyl)imidazole-4-carboxamide + L-glutamate + H(+)</text>
        <dbReference type="Rhea" id="RHEA:24793"/>
        <dbReference type="ChEBI" id="CHEBI:15378"/>
        <dbReference type="ChEBI" id="CHEBI:29985"/>
        <dbReference type="ChEBI" id="CHEBI:58278"/>
        <dbReference type="ChEBI" id="CHEBI:58359"/>
        <dbReference type="ChEBI" id="CHEBI:58475"/>
        <dbReference type="ChEBI" id="CHEBI:58525"/>
        <dbReference type="EC" id="4.3.2.10"/>
    </reaction>
</comment>
<dbReference type="HAMAP" id="MF_00278">
    <property type="entry name" value="HisH"/>
    <property type="match status" value="1"/>
</dbReference>
<keyword evidence="4 11" id="KW-0378">Hydrolase</keyword>
<dbReference type="PANTHER" id="PTHR42701:SF1">
    <property type="entry name" value="IMIDAZOLE GLYCEROL PHOSPHATE SYNTHASE SUBUNIT HISH"/>
    <property type="match status" value="1"/>
</dbReference>
<evidence type="ECO:0000256" key="2">
    <source>
        <dbReference type="ARBA" id="ARBA00011152"/>
    </source>
</evidence>
<dbReference type="GO" id="GO:0016829">
    <property type="term" value="F:lyase activity"/>
    <property type="evidence" value="ECO:0007669"/>
    <property type="project" value="UniProtKB-KW"/>
</dbReference>
<organism evidence="14 15">
    <name type="scientific">Actinobacteria bacterium BACL2 MAG-120813-bin23</name>
    <dbReference type="NCBI Taxonomy" id="1655569"/>
    <lineage>
        <taxon>Bacteria</taxon>
        <taxon>Bacillati</taxon>
        <taxon>Actinomycetota</taxon>
        <taxon>Actinomycetes</taxon>
        <taxon>Actinomycetes incertae sedis</taxon>
        <taxon>ac1 cluster</taxon>
    </lineage>
</organism>
<accession>A0A0R2PZ56</accession>
<dbReference type="PANTHER" id="PTHR42701">
    <property type="entry name" value="IMIDAZOLE GLYCEROL PHOSPHATE SYNTHASE SUBUNIT HISH"/>
    <property type="match status" value="1"/>
</dbReference>
<feature type="domain" description="Glutamine amidotransferase" evidence="13">
    <location>
        <begin position="4"/>
        <end position="192"/>
    </location>
</feature>
<evidence type="ECO:0000256" key="10">
    <source>
        <dbReference type="ARBA" id="ARBA00049534"/>
    </source>
</evidence>
<evidence type="ECO:0000259" key="13">
    <source>
        <dbReference type="Pfam" id="PF00117"/>
    </source>
</evidence>
<comment type="function">
    <text evidence="8 11">IGPS catalyzes the conversion of PRFAR and glutamine to IGP, AICAR and glutamate. The HisH subunit catalyzes the hydrolysis of glutamine to glutamate and ammonia as part of the synthesis of IGP and AICAR. The resulting ammonia molecule is channeled to the active site of HisF.</text>
</comment>
<proteinExistence type="inferred from homology"/>
<dbReference type="GO" id="GO:0000105">
    <property type="term" value="P:L-histidine biosynthetic process"/>
    <property type="evidence" value="ECO:0007669"/>
    <property type="project" value="UniProtKB-UniRule"/>
</dbReference>
<dbReference type="EC" id="4.3.2.10" evidence="11"/>
<feature type="active site" evidence="11 12">
    <location>
        <position position="183"/>
    </location>
</feature>
<dbReference type="InterPro" id="IPR017926">
    <property type="entry name" value="GATASE"/>
</dbReference>
<dbReference type="SUPFAM" id="SSF52317">
    <property type="entry name" value="Class I glutamine amidotransferase-like"/>
    <property type="match status" value="1"/>
</dbReference>
<keyword evidence="5 11" id="KW-0315">Glutamine amidotransferase</keyword>
<evidence type="ECO:0000256" key="5">
    <source>
        <dbReference type="ARBA" id="ARBA00022962"/>
    </source>
</evidence>
<dbReference type="UniPathway" id="UPA00031">
    <property type="reaction ID" value="UER00010"/>
</dbReference>
<evidence type="ECO:0000313" key="14">
    <source>
        <dbReference type="EMBL" id="KRO43052.1"/>
    </source>
</evidence>
<evidence type="ECO:0000256" key="12">
    <source>
        <dbReference type="PIRSR" id="PIRSR000495-1"/>
    </source>
</evidence>
<dbReference type="InterPro" id="IPR029062">
    <property type="entry name" value="Class_I_gatase-like"/>
</dbReference>
<evidence type="ECO:0000256" key="8">
    <source>
        <dbReference type="ARBA" id="ARBA00025299"/>
    </source>
</evidence>
<comment type="subunit">
    <text evidence="2 11">Heterodimer of HisH and HisF.</text>
</comment>
<comment type="catalytic activity">
    <reaction evidence="10 11">
        <text>L-glutamine + H2O = L-glutamate + NH4(+)</text>
        <dbReference type="Rhea" id="RHEA:15889"/>
        <dbReference type="ChEBI" id="CHEBI:15377"/>
        <dbReference type="ChEBI" id="CHEBI:28938"/>
        <dbReference type="ChEBI" id="CHEBI:29985"/>
        <dbReference type="ChEBI" id="CHEBI:58359"/>
        <dbReference type="EC" id="3.5.1.2"/>
    </reaction>
</comment>
<dbReference type="AlphaFoldDB" id="A0A0R2PZ56"/>
<dbReference type="CDD" id="cd01748">
    <property type="entry name" value="GATase1_IGP_Synthase"/>
    <property type="match status" value="1"/>
</dbReference>
<keyword evidence="3 11" id="KW-0028">Amino-acid biosynthesis</keyword>
<evidence type="ECO:0000256" key="1">
    <source>
        <dbReference type="ARBA" id="ARBA00005091"/>
    </source>
</evidence>
<feature type="active site" description="Nucleophile" evidence="11 12">
    <location>
        <position position="79"/>
    </location>
</feature>
<evidence type="ECO:0000256" key="11">
    <source>
        <dbReference type="HAMAP-Rule" id="MF_00278"/>
    </source>
</evidence>
<dbReference type="GO" id="GO:0000107">
    <property type="term" value="F:imidazoleglycerol-phosphate synthase activity"/>
    <property type="evidence" value="ECO:0007669"/>
    <property type="project" value="UniProtKB-UniRule"/>
</dbReference>
<evidence type="ECO:0000256" key="4">
    <source>
        <dbReference type="ARBA" id="ARBA00022801"/>
    </source>
</evidence>
<comment type="caution">
    <text evidence="14">The sequence shown here is derived from an EMBL/GenBank/DDBJ whole genome shotgun (WGS) entry which is preliminary data.</text>
</comment>
<dbReference type="EC" id="3.5.1.2" evidence="11"/>
<dbReference type="NCBIfam" id="TIGR01855">
    <property type="entry name" value="IMP_synth_hisH"/>
    <property type="match status" value="1"/>
</dbReference>
<dbReference type="InterPro" id="IPR010139">
    <property type="entry name" value="Imidazole-glycPsynth_HisH"/>
</dbReference>
<keyword evidence="11" id="KW-0963">Cytoplasm</keyword>
<evidence type="ECO:0000256" key="9">
    <source>
        <dbReference type="ARBA" id="ARBA00047838"/>
    </source>
</evidence>
<dbReference type="Pfam" id="PF00117">
    <property type="entry name" value="GATase"/>
    <property type="match status" value="1"/>
</dbReference>
<sequence>MIAILDYGSGNIRSAQRAFEKTKHQVIVTSDYQEAVSADGLVVPGVGAFGSCMKALLKIDGDKIIKERQQEKKKTLGICVGMQILFESSDERLNGESIKGLGIFPGRVVRLEAPVIPHMGFNEVQVDESSKLFKGIEKERFYFVHSYAAKDPVVGANSYCDYGGGFLAAIESQTVSAVQFHPEKSGAAGLALIENWASGL</sequence>
<keyword evidence="7 11" id="KW-0456">Lyase</keyword>
<feature type="active site" evidence="11 12">
    <location>
        <position position="181"/>
    </location>
</feature>
<comment type="pathway">
    <text evidence="1 11">Amino-acid biosynthesis; L-histidine biosynthesis; L-histidine from 5-phospho-alpha-D-ribose 1-diphosphate: step 5/9.</text>
</comment>